<dbReference type="InterPro" id="IPR012480">
    <property type="entry name" value="Hepar_II_III_C"/>
</dbReference>
<keyword evidence="7" id="KW-1185">Reference proteome</keyword>
<reference evidence="6 7" key="1">
    <citation type="submission" date="2020-07" db="EMBL/GenBank/DDBJ databases">
        <authorList>
            <person name="Feng X."/>
        </authorList>
    </citation>
    <scope>NUCLEOTIDE SEQUENCE [LARGE SCALE GENOMIC DNA]</scope>
    <source>
        <strain evidence="6 7">JCM14086</strain>
    </source>
</reference>
<protein>
    <submittedName>
        <fullName evidence="6">Heparinase II/III family protein</fullName>
    </submittedName>
</protein>
<evidence type="ECO:0000256" key="1">
    <source>
        <dbReference type="ARBA" id="ARBA00004418"/>
    </source>
</evidence>
<dbReference type="Gene3D" id="2.70.98.70">
    <property type="match status" value="1"/>
</dbReference>
<dbReference type="GO" id="GO:0016829">
    <property type="term" value="F:lyase activity"/>
    <property type="evidence" value="ECO:0007669"/>
    <property type="project" value="UniProtKB-KW"/>
</dbReference>
<keyword evidence="4" id="KW-0456">Lyase</keyword>
<organism evidence="6 7">
    <name type="scientific">Puniceicoccus vermicola</name>
    <dbReference type="NCBI Taxonomy" id="388746"/>
    <lineage>
        <taxon>Bacteria</taxon>
        <taxon>Pseudomonadati</taxon>
        <taxon>Verrucomicrobiota</taxon>
        <taxon>Opitutia</taxon>
        <taxon>Puniceicoccales</taxon>
        <taxon>Puniceicoccaceae</taxon>
        <taxon>Puniceicoccus</taxon>
    </lineage>
</organism>
<evidence type="ECO:0000313" key="7">
    <source>
        <dbReference type="Proteomes" id="UP000525652"/>
    </source>
</evidence>
<name>A0A7X1AZ64_9BACT</name>
<keyword evidence="2" id="KW-0732">Signal</keyword>
<dbReference type="RefSeq" id="WP_185693329.1">
    <property type="nucleotide sequence ID" value="NZ_JACHVA010000101.1"/>
</dbReference>
<dbReference type="SUPFAM" id="SSF48230">
    <property type="entry name" value="Chondroitin AC/alginate lyase"/>
    <property type="match status" value="1"/>
</dbReference>
<evidence type="ECO:0000256" key="3">
    <source>
        <dbReference type="ARBA" id="ARBA00022764"/>
    </source>
</evidence>
<evidence type="ECO:0000256" key="4">
    <source>
        <dbReference type="ARBA" id="ARBA00023239"/>
    </source>
</evidence>
<evidence type="ECO:0000259" key="5">
    <source>
        <dbReference type="Pfam" id="PF07940"/>
    </source>
</evidence>
<dbReference type="PANTHER" id="PTHR39210">
    <property type="entry name" value="HEPARIN-SULFATE LYASE"/>
    <property type="match status" value="1"/>
</dbReference>
<evidence type="ECO:0000313" key="6">
    <source>
        <dbReference type="EMBL" id="MBC2602663.1"/>
    </source>
</evidence>
<dbReference type="InterPro" id="IPR008929">
    <property type="entry name" value="Chondroitin_lyas"/>
</dbReference>
<dbReference type="Pfam" id="PF07940">
    <property type="entry name" value="Hepar_II_III_C"/>
    <property type="match status" value="1"/>
</dbReference>
<dbReference type="PANTHER" id="PTHR39210:SF1">
    <property type="entry name" value="HEPARIN-SULFATE LYASE"/>
    <property type="match status" value="1"/>
</dbReference>
<comment type="subcellular location">
    <subcellularLocation>
        <location evidence="1">Periplasm</location>
    </subcellularLocation>
</comment>
<comment type="caution">
    <text evidence="6">The sequence shown here is derived from an EMBL/GenBank/DDBJ whole genome shotgun (WGS) entry which is preliminary data.</text>
</comment>
<gene>
    <name evidence="6" type="ORF">H5P30_12845</name>
</gene>
<dbReference type="GO" id="GO:0042597">
    <property type="term" value="C:periplasmic space"/>
    <property type="evidence" value="ECO:0007669"/>
    <property type="project" value="UniProtKB-SubCell"/>
</dbReference>
<keyword evidence="3" id="KW-0574">Periplasm</keyword>
<feature type="domain" description="Heparinase II/III-like C-terminal" evidence="5">
    <location>
        <begin position="429"/>
        <end position="593"/>
    </location>
</feature>
<sequence length="693" mass="76007">MNKMIFVYSMSARGLCLAVAGVAFFIAMVSDCCASEREVGASSSQSYYASRMDELKRRAEADPTLQAKIDSTLELARAIVRRPIVERASSLDELKNPDGRRLGTIDGRTGNLEAAVPEKAEIFALAMADTTATGIIIDEMPLVASAYRLTGDKSFLDYVIAQIDELCTWEPLQRPGWTLLKPSSVLPAGGDGVWLATGQGLLALCQTLDVLPPDSLPESTQAAVRALLDREIGFIVKDWADERPWYVRKQAVGSNQWVVPASGLVAASVAAGKDSYPEAYRLGIDSLLKTKNSLGPDGSVSEGIVYAAYWTVPYYAMAAIAARDAGDTRLSDAAFLKNFPLWYVQSFQPGESIINCFDGYGGSRGIYHVFTPRLVRVNALVPNPYMTWLIRNEFADWIQPGFFSLLAWSIPPSEAKEPPLWGSYERARWVVWRSSWTDDASGVWVRGGDVRDGHSHHDRGHVNFILHGKPLLIEAGTPGYDEPLKRESYDSVVGHNVLQVGDEIYPKKAAAPTSVIRLDSDGGEVTVDAGQGYPGVQSWERNIIWTADEISVTDRIVPKKPEHVKLRWHLASEESLSIQSSGGTVTTASLPAGEIGFAGWIGKLPEGSAWTPPDFDVVHTPAAVITVKSDQPVTVSQEKNYDHTMKFRQWRHEHTTLLVDSVEPVEAITIFSQFRRPPVASGSSTTNPMSMFD</sequence>
<dbReference type="AlphaFoldDB" id="A0A7X1AZ64"/>
<dbReference type="Proteomes" id="UP000525652">
    <property type="component" value="Unassembled WGS sequence"/>
</dbReference>
<accession>A0A7X1AZ64</accession>
<proteinExistence type="predicted"/>
<dbReference type="EMBL" id="JACHVA010000101">
    <property type="protein sequence ID" value="MBC2602663.1"/>
    <property type="molecule type" value="Genomic_DNA"/>
</dbReference>
<dbReference type="Gene3D" id="1.50.10.100">
    <property type="entry name" value="Chondroitin AC/alginate lyase"/>
    <property type="match status" value="1"/>
</dbReference>
<evidence type="ECO:0000256" key="2">
    <source>
        <dbReference type="ARBA" id="ARBA00022729"/>
    </source>
</evidence>